<feature type="compositionally biased region" description="Polar residues" evidence="6">
    <location>
        <begin position="125"/>
        <end position="155"/>
    </location>
</feature>
<evidence type="ECO:0000256" key="3">
    <source>
        <dbReference type="ARBA" id="ARBA00022705"/>
    </source>
</evidence>
<evidence type="ECO:0000313" key="11">
    <source>
        <dbReference type="Proteomes" id="UP000054886"/>
    </source>
</evidence>
<keyword evidence="7" id="KW-0812">Transmembrane</keyword>
<dbReference type="GO" id="GO:0031261">
    <property type="term" value="C:DNA replication preinitiation complex"/>
    <property type="evidence" value="ECO:0007669"/>
    <property type="project" value="EnsemblFungi"/>
</dbReference>
<evidence type="ECO:0000313" key="10">
    <source>
        <dbReference type="EMBL" id="KTB02827.1"/>
    </source>
</evidence>
<comment type="subcellular location">
    <subcellularLocation>
        <location evidence="1">Nucleus</location>
    </subcellularLocation>
</comment>
<keyword evidence="7" id="KW-0472">Membrane</keyword>
<keyword evidence="7" id="KW-1133">Transmembrane helix</keyword>
<dbReference type="VEuPathDB" id="FungiDB:GWK60_L16885"/>
<dbReference type="GO" id="GO:0005664">
    <property type="term" value="C:nuclear origin of replication recognition complex"/>
    <property type="evidence" value="ECO:0007669"/>
    <property type="project" value="EnsemblFungi"/>
</dbReference>
<evidence type="ECO:0000256" key="7">
    <source>
        <dbReference type="SAM" id="Phobius"/>
    </source>
</evidence>
<feature type="transmembrane region" description="Helical" evidence="7">
    <location>
        <begin position="315"/>
        <end position="335"/>
    </location>
</feature>
<dbReference type="GO" id="GO:0003688">
    <property type="term" value="F:DNA replication origin binding"/>
    <property type="evidence" value="ECO:0007669"/>
    <property type="project" value="EnsemblFungi"/>
</dbReference>
<comment type="similarity">
    <text evidence="2">Belongs to the ORC6 family.</text>
</comment>
<dbReference type="GO" id="GO:0006270">
    <property type="term" value="P:DNA replication initiation"/>
    <property type="evidence" value="ECO:0007669"/>
    <property type="project" value="EnsemblFungi"/>
</dbReference>
<accession>A0A0W0CI14</accession>
<dbReference type="OMA" id="ARYHICA"/>
<evidence type="ECO:0000256" key="1">
    <source>
        <dbReference type="ARBA" id="ARBA00004123"/>
    </source>
</evidence>
<evidence type="ECO:0000256" key="4">
    <source>
        <dbReference type="ARBA" id="ARBA00023125"/>
    </source>
</evidence>
<evidence type="ECO:0000256" key="5">
    <source>
        <dbReference type="ARBA" id="ARBA00023242"/>
    </source>
</evidence>
<dbReference type="PIRSF" id="PIRSF022941">
    <property type="entry name" value="ORC6_fun"/>
    <property type="match status" value="1"/>
</dbReference>
<evidence type="ECO:0000256" key="6">
    <source>
        <dbReference type="SAM" id="MobiDB-lite"/>
    </source>
</evidence>
<proteinExistence type="inferred from homology"/>
<feature type="domain" description="ORC6 first cyclin-like" evidence="8">
    <location>
        <begin position="11"/>
        <end position="105"/>
    </location>
</feature>
<dbReference type="EMBL" id="LLZZ01000122">
    <property type="protein sequence ID" value="KTB02827.1"/>
    <property type="molecule type" value="Genomic_DNA"/>
</dbReference>
<feature type="compositionally biased region" description="Polar residues" evidence="6">
    <location>
        <begin position="212"/>
        <end position="221"/>
    </location>
</feature>
<dbReference type="EMBL" id="LLZZ01000146">
    <property type="protein sequence ID" value="KTA99257.1"/>
    <property type="molecule type" value="Genomic_DNA"/>
</dbReference>
<name>A0A0W0CI14_CANGB</name>
<organism evidence="9 11">
    <name type="scientific">Candida glabrata</name>
    <name type="common">Yeast</name>
    <name type="synonym">Torulopsis glabrata</name>
    <dbReference type="NCBI Taxonomy" id="5478"/>
    <lineage>
        <taxon>Eukaryota</taxon>
        <taxon>Fungi</taxon>
        <taxon>Dikarya</taxon>
        <taxon>Ascomycota</taxon>
        <taxon>Saccharomycotina</taxon>
        <taxon>Saccharomycetes</taxon>
        <taxon>Saccharomycetales</taxon>
        <taxon>Saccharomycetaceae</taxon>
        <taxon>Nakaseomyces</taxon>
    </lineage>
</organism>
<feature type="region of interest" description="Disordered" evidence="6">
    <location>
        <begin position="236"/>
        <end position="266"/>
    </location>
</feature>
<dbReference type="InterPro" id="IPR008721">
    <property type="entry name" value="ORC6_cyclin_first"/>
</dbReference>
<dbReference type="VEuPathDB" id="FungiDB:B1J91_L12958g"/>
<dbReference type="Proteomes" id="UP000054886">
    <property type="component" value="Unassembled WGS sequence"/>
</dbReference>
<dbReference type="VEuPathDB" id="FungiDB:CAGL0L12958g"/>
<protein>
    <submittedName>
        <fullName evidence="9">Origin recognition complex subunit 6</fullName>
    </submittedName>
</protein>
<keyword evidence="5" id="KW-0539">Nucleus</keyword>
<feature type="region of interest" description="Disordered" evidence="6">
    <location>
        <begin position="109"/>
        <end position="221"/>
    </location>
</feature>
<evidence type="ECO:0000256" key="2">
    <source>
        <dbReference type="ARBA" id="ARBA00010840"/>
    </source>
</evidence>
<dbReference type="InterPro" id="IPR016811">
    <property type="entry name" value="ORC6_fun"/>
</dbReference>
<comment type="caution">
    <text evidence="9">The sequence shown here is derived from an EMBL/GenBank/DDBJ whole genome shotgun (WGS) entry which is preliminary data.</text>
</comment>
<reference evidence="9 11" key="1">
    <citation type="submission" date="2015-10" db="EMBL/GenBank/DDBJ databases">
        <title>Draft genomes sequences of Candida glabrata isolates 1A, 1B, 2A, 2B, 3A and 3B.</title>
        <authorList>
            <person name="Haavelsrud O.E."/>
            <person name="Gaustad P."/>
        </authorList>
    </citation>
    <scope>NUCLEOTIDE SEQUENCE [LARGE SCALE GENOMIC DNA]</scope>
    <source>
        <strain evidence="9">910700640</strain>
    </source>
</reference>
<keyword evidence="3" id="KW-0235">DNA replication</keyword>
<dbReference type="GO" id="GO:0030466">
    <property type="term" value="P:silent mating-type cassette heterochromatin formation"/>
    <property type="evidence" value="ECO:0007669"/>
    <property type="project" value="EnsemblFungi"/>
</dbReference>
<dbReference type="GO" id="GO:0005656">
    <property type="term" value="C:nuclear pre-replicative complex"/>
    <property type="evidence" value="ECO:0007669"/>
    <property type="project" value="EnsemblFungi"/>
</dbReference>
<dbReference type="GO" id="GO:0006267">
    <property type="term" value="P:pre-replicative complex assembly involved in nuclear cell cycle DNA replication"/>
    <property type="evidence" value="ECO:0007669"/>
    <property type="project" value="EnsemblFungi"/>
</dbReference>
<sequence>MSSRQVQQSLQDILGYTDREEVDWGKGYLKKLVTTTTTLYNTSASKIVLTPDEEVARCHICAVLAAERLAEKHMPDLKYYTDKIPLQPSRVNNLMGYFKQNLFNMSPVKDMSWTPSPMKRRTRSPVKNNDRFTAQDPQSLKKQLFGTPTKSTGSPSPFVVPQSPDKSNSNSPRKIRRKLAFEEDDDEADESVVPSNDSRSNSNNNLREDSETPSVIDSSSTAPVFGNVAITTPSKRVLDEDYKEDDESRESSVQTESSPRKRRLESPRKKNLLSLLEKRHVNISAADIIKICNTFELPKDVAFHVLEEYYARSSFLTYSWQLVAGLVINCVFIVFNERRRKDPRIDHLILTRMQKEMKSKDLSEVIDSTKMVKELLEGQQWYRELEVKYNYFDGASYNEVLAKKLGSMLQPNNILATEDQYKNWSRRIREDISIREL</sequence>
<dbReference type="VEuPathDB" id="FungiDB:GVI51_L12903"/>
<dbReference type="Pfam" id="PF05460">
    <property type="entry name" value="ORC6"/>
    <property type="match status" value="1"/>
</dbReference>
<feature type="compositionally biased region" description="Low complexity" evidence="6">
    <location>
        <begin position="195"/>
        <end position="205"/>
    </location>
</feature>
<gene>
    <name evidence="10" type="ORF">AO440_004854</name>
    <name evidence="9" type="ORF">AO440_005036</name>
</gene>
<evidence type="ECO:0000259" key="8">
    <source>
        <dbReference type="Pfam" id="PF05460"/>
    </source>
</evidence>
<dbReference type="AlphaFoldDB" id="A0A0W0CI14"/>
<keyword evidence="4" id="KW-0238">DNA-binding</keyword>
<evidence type="ECO:0000313" key="9">
    <source>
        <dbReference type="EMBL" id="KTA99257.1"/>
    </source>
</evidence>